<evidence type="ECO:0000256" key="1">
    <source>
        <dbReference type="ARBA" id="ARBA00023125"/>
    </source>
</evidence>
<evidence type="ECO:0000256" key="2">
    <source>
        <dbReference type="ARBA" id="ARBA00023172"/>
    </source>
</evidence>
<organism evidence="4 5">
    <name type="scientific">Nocardioides aromaticivorans</name>
    <dbReference type="NCBI Taxonomy" id="200618"/>
    <lineage>
        <taxon>Bacteria</taxon>
        <taxon>Bacillati</taxon>
        <taxon>Actinomycetota</taxon>
        <taxon>Actinomycetes</taxon>
        <taxon>Propionibacteriales</taxon>
        <taxon>Nocardioidaceae</taxon>
        <taxon>Nocardioides</taxon>
    </lineage>
</organism>
<reference evidence="4 5" key="1">
    <citation type="submission" date="2020-07" db="EMBL/GenBank/DDBJ databases">
        <title>Sequencing the genomes of 1000 actinobacteria strains.</title>
        <authorList>
            <person name="Klenk H.-P."/>
        </authorList>
    </citation>
    <scope>NUCLEOTIDE SEQUENCE [LARGE SCALE GENOMIC DNA]</scope>
    <source>
        <strain evidence="4 5">DSM 15131</strain>
    </source>
</reference>
<dbReference type="Proteomes" id="UP000562045">
    <property type="component" value="Unassembled WGS sequence"/>
</dbReference>
<dbReference type="SUPFAM" id="SSF56349">
    <property type="entry name" value="DNA breaking-rejoining enzymes"/>
    <property type="match status" value="1"/>
</dbReference>
<evidence type="ECO:0000313" key="4">
    <source>
        <dbReference type="EMBL" id="NYI46583.1"/>
    </source>
</evidence>
<dbReference type="InterPro" id="IPR010998">
    <property type="entry name" value="Integrase_recombinase_N"/>
</dbReference>
<dbReference type="GO" id="GO:0015074">
    <property type="term" value="P:DNA integration"/>
    <property type="evidence" value="ECO:0007669"/>
    <property type="project" value="InterPro"/>
</dbReference>
<dbReference type="Gene3D" id="1.10.150.130">
    <property type="match status" value="1"/>
</dbReference>
<dbReference type="PROSITE" id="PS51898">
    <property type="entry name" value="TYR_RECOMBINASE"/>
    <property type="match status" value="1"/>
</dbReference>
<gene>
    <name evidence="4" type="ORF">BJ993_003663</name>
</gene>
<evidence type="ECO:0000313" key="5">
    <source>
        <dbReference type="Proteomes" id="UP000562045"/>
    </source>
</evidence>
<dbReference type="AlphaFoldDB" id="A0A7Y9ZLK4"/>
<feature type="domain" description="Tyr recombinase" evidence="3">
    <location>
        <begin position="127"/>
        <end position="324"/>
    </location>
</feature>
<dbReference type="GO" id="GO:0006310">
    <property type="term" value="P:DNA recombination"/>
    <property type="evidence" value="ECO:0007669"/>
    <property type="project" value="UniProtKB-KW"/>
</dbReference>
<protein>
    <submittedName>
        <fullName evidence="4">Integrase</fullName>
    </submittedName>
</protein>
<name>A0A7Y9ZLK4_9ACTN</name>
<dbReference type="InterPro" id="IPR052925">
    <property type="entry name" value="Phage_Integrase-like_Recomb"/>
</dbReference>
<accession>A0A7Y9ZLK4</accession>
<dbReference type="EMBL" id="JACBZM010000001">
    <property type="protein sequence ID" value="NYI46583.1"/>
    <property type="molecule type" value="Genomic_DNA"/>
</dbReference>
<dbReference type="InterPro" id="IPR013762">
    <property type="entry name" value="Integrase-like_cat_sf"/>
</dbReference>
<dbReference type="GO" id="GO:0003677">
    <property type="term" value="F:DNA binding"/>
    <property type="evidence" value="ECO:0007669"/>
    <property type="project" value="UniProtKB-KW"/>
</dbReference>
<sequence length="335" mass="36143">MNPALTSATRPPDLPAGLTVEEAVRISDAITAAHAESTRTVYDFAWSQWERWCSTRGATPLPAEPALICAYLTERAADGLSVGTIDLACGAISYRHRMHGLRDPVLTEGVRQVRRGLRRIIGPAPRRQARPLATTEIRQIVQHIDRSTALGARDAAIILLGFASAMRRSELAALTLADVEFQPGGILLTIRRSKTDQYADGQVVAVVHGQYAATDPIAALDDWLTFRGSQAGPLFSSLRNKAVTLEPISGEAVSIVLRKRARAAGLAAERITAHSLRAGHATSAAVAGVALDRIAAQTRHKRLSTLMERYIRPAQALEYTSSRDLGLWAQPGPAE</sequence>
<dbReference type="InterPro" id="IPR002104">
    <property type="entry name" value="Integrase_catalytic"/>
</dbReference>
<keyword evidence="1" id="KW-0238">DNA-binding</keyword>
<dbReference type="PANTHER" id="PTHR34605">
    <property type="entry name" value="PHAGE_INTEGRASE DOMAIN-CONTAINING PROTEIN"/>
    <property type="match status" value="1"/>
</dbReference>
<dbReference type="InterPro" id="IPR011010">
    <property type="entry name" value="DNA_brk_join_enz"/>
</dbReference>
<dbReference type="Gene3D" id="1.10.443.10">
    <property type="entry name" value="Intergrase catalytic core"/>
    <property type="match status" value="1"/>
</dbReference>
<dbReference type="RefSeq" id="WP_308645623.1">
    <property type="nucleotide sequence ID" value="NZ_JACBZM010000001.1"/>
</dbReference>
<evidence type="ECO:0000259" key="3">
    <source>
        <dbReference type="PROSITE" id="PS51898"/>
    </source>
</evidence>
<dbReference type="CDD" id="cd00799">
    <property type="entry name" value="INT_Cre_C"/>
    <property type="match status" value="1"/>
</dbReference>
<keyword evidence="2" id="KW-0233">DNA recombination</keyword>
<dbReference type="SUPFAM" id="SSF47823">
    <property type="entry name" value="lambda integrase-like, N-terminal domain"/>
    <property type="match status" value="1"/>
</dbReference>
<comment type="caution">
    <text evidence="4">The sequence shown here is derived from an EMBL/GenBank/DDBJ whole genome shotgun (WGS) entry which is preliminary data.</text>
</comment>
<dbReference type="PANTHER" id="PTHR34605:SF4">
    <property type="entry name" value="DNA ADENINE METHYLTRANSFERASE"/>
    <property type="match status" value="1"/>
</dbReference>
<dbReference type="Pfam" id="PF00589">
    <property type="entry name" value="Phage_integrase"/>
    <property type="match status" value="1"/>
</dbReference>
<proteinExistence type="predicted"/>